<feature type="binding site" evidence="9">
    <location>
        <position position="115"/>
    </location>
    <ligand>
        <name>Zn(2+)</name>
        <dbReference type="ChEBI" id="CHEBI:29105"/>
        <note>catalytic</note>
    </ligand>
</feature>
<dbReference type="InterPro" id="IPR002036">
    <property type="entry name" value="YbeY"/>
</dbReference>
<dbReference type="HAMAP" id="MF_00009">
    <property type="entry name" value="Endoribonucl_YbeY"/>
    <property type="match status" value="1"/>
</dbReference>
<protein>
    <recommendedName>
        <fullName evidence="9">Endoribonuclease YbeY</fullName>
        <ecNumber evidence="9">3.1.-.-</ecNumber>
    </recommendedName>
</protein>
<accession>A0A132MG95</accession>
<evidence type="ECO:0000256" key="8">
    <source>
        <dbReference type="ARBA" id="ARBA00022833"/>
    </source>
</evidence>
<evidence type="ECO:0000256" key="2">
    <source>
        <dbReference type="ARBA" id="ARBA00022517"/>
    </source>
</evidence>
<evidence type="ECO:0000256" key="3">
    <source>
        <dbReference type="ARBA" id="ARBA00022552"/>
    </source>
</evidence>
<keyword evidence="4 9" id="KW-0540">Nuclease</keyword>
<name>A0A132MG95_HYDSH</name>
<dbReference type="AlphaFoldDB" id="A0A132MG95"/>
<dbReference type="EMBL" id="JXBB01000001">
    <property type="protein sequence ID" value="OAR05438.1"/>
    <property type="molecule type" value="Genomic_DNA"/>
</dbReference>
<dbReference type="STRING" id="1484.SA87_11115"/>
<reference evidence="10 12" key="1">
    <citation type="submission" date="2015-09" db="EMBL/GenBank/DDBJ databases">
        <title>Draft genome sequence of Hydrogenibacillus schlegelii DSM 2000.</title>
        <authorList>
            <person name="Hemp J."/>
        </authorList>
    </citation>
    <scope>NUCLEOTIDE SEQUENCE [LARGE SCALE GENOMIC DNA]</scope>
    <source>
        <strain evidence="10 12">MA 48</strain>
    </source>
</reference>
<feature type="binding site" evidence="9">
    <location>
        <position position="111"/>
    </location>
    <ligand>
        <name>Zn(2+)</name>
        <dbReference type="ChEBI" id="CHEBI:29105"/>
        <note>catalytic</note>
    </ligand>
</feature>
<keyword evidence="5 9" id="KW-0479">Metal-binding</keyword>
<comment type="cofactor">
    <cofactor evidence="9">
        <name>Zn(2+)</name>
        <dbReference type="ChEBI" id="CHEBI:29105"/>
    </cofactor>
    <text evidence="9">Binds 1 zinc ion.</text>
</comment>
<reference evidence="11 13" key="2">
    <citation type="submission" date="2017-08" db="EMBL/GenBank/DDBJ databases">
        <title>Burning lignite coal seam in the remote Altai Mountains harbors a hydrogen-driven thermophilic microbial community.</title>
        <authorList>
            <person name="Kadnikov V.V."/>
            <person name="Mardanov A.V."/>
            <person name="Ivasenko D."/>
            <person name="Beletsky A.V."/>
            <person name="Karnachuk O.V."/>
            <person name="Ravin N.V."/>
        </authorList>
    </citation>
    <scope>NUCLEOTIDE SEQUENCE [LARGE SCALE GENOMIC DNA]</scope>
    <source>
        <strain evidence="11">AL33</strain>
    </source>
</reference>
<dbReference type="EC" id="3.1.-.-" evidence="9"/>
<comment type="similarity">
    <text evidence="1 9">Belongs to the endoribonuclease YbeY family.</text>
</comment>
<proteinExistence type="inferred from homology"/>
<gene>
    <name evidence="9" type="primary">ybeY</name>
    <name evidence="11" type="ORF">HSCHL_0268</name>
    <name evidence="10" type="ORF">SA87_11115</name>
</gene>
<evidence type="ECO:0000313" key="10">
    <source>
        <dbReference type="EMBL" id="OAR05438.1"/>
    </source>
</evidence>
<dbReference type="GO" id="GO:0005737">
    <property type="term" value="C:cytoplasm"/>
    <property type="evidence" value="ECO:0007669"/>
    <property type="project" value="UniProtKB-SubCell"/>
</dbReference>
<evidence type="ECO:0000256" key="1">
    <source>
        <dbReference type="ARBA" id="ARBA00010875"/>
    </source>
</evidence>
<keyword evidence="7 9" id="KW-0378">Hydrolase</keyword>
<organism evidence="10 12">
    <name type="scientific">Hydrogenibacillus schlegelii</name>
    <name type="common">Bacillus schlegelii</name>
    <dbReference type="NCBI Taxonomy" id="1484"/>
    <lineage>
        <taxon>Bacteria</taxon>
        <taxon>Bacillati</taxon>
        <taxon>Bacillota</taxon>
        <taxon>Bacilli</taxon>
        <taxon>Bacillales</taxon>
        <taxon>Bacillales Family X. Incertae Sedis</taxon>
        <taxon>Hydrogenibacillus</taxon>
    </lineage>
</organism>
<dbReference type="GO" id="GO:0004521">
    <property type="term" value="F:RNA endonuclease activity"/>
    <property type="evidence" value="ECO:0007669"/>
    <property type="project" value="UniProtKB-UniRule"/>
</dbReference>
<evidence type="ECO:0000256" key="9">
    <source>
        <dbReference type="HAMAP-Rule" id="MF_00009"/>
    </source>
</evidence>
<keyword evidence="3 9" id="KW-0698">rRNA processing</keyword>
<dbReference type="Proteomes" id="UP000244180">
    <property type="component" value="Unassembled WGS sequence"/>
</dbReference>
<evidence type="ECO:0000313" key="11">
    <source>
        <dbReference type="EMBL" id="PTQ54349.1"/>
    </source>
</evidence>
<dbReference type="RefSeq" id="WP_066197471.1">
    <property type="nucleotide sequence ID" value="NZ_CBCSAS010000020.1"/>
</dbReference>
<evidence type="ECO:0000256" key="7">
    <source>
        <dbReference type="ARBA" id="ARBA00022801"/>
    </source>
</evidence>
<keyword evidence="6 9" id="KW-0255">Endonuclease</keyword>
<dbReference type="GO" id="GO:0006364">
    <property type="term" value="P:rRNA processing"/>
    <property type="evidence" value="ECO:0007669"/>
    <property type="project" value="UniProtKB-UniRule"/>
</dbReference>
<feature type="binding site" evidence="9">
    <location>
        <position position="121"/>
    </location>
    <ligand>
        <name>Zn(2+)</name>
        <dbReference type="ChEBI" id="CHEBI:29105"/>
        <note>catalytic</note>
    </ligand>
</feature>
<comment type="subcellular location">
    <subcellularLocation>
        <location evidence="9">Cytoplasm</location>
    </subcellularLocation>
</comment>
<dbReference type="GO" id="GO:0004222">
    <property type="term" value="F:metalloendopeptidase activity"/>
    <property type="evidence" value="ECO:0007669"/>
    <property type="project" value="InterPro"/>
</dbReference>
<dbReference type="GO" id="GO:0008270">
    <property type="term" value="F:zinc ion binding"/>
    <property type="evidence" value="ECO:0007669"/>
    <property type="project" value="UniProtKB-UniRule"/>
</dbReference>
<evidence type="ECO:0000313" key="12">
    <source>
        <dbReference type="Proteomes" id="UP000243024"/>
    </source>
</evidence>
<evidence type="ECO:0000256" key="5">
    <source>
        <dbReference type="ARBA" id="ARBA00022723"/>
    </source>
</evidence>
<dbReference type="InterPro" id="IPR023091">
    <property type="entry name" value="MetalPrtase_cat_dom_sf_prd"/>
</dbReference>
<dbReference type="EMBL" id="PEBV01000004">
    <property type="protein sequence ID" value="PTQ54349.1"/>
    <property type="molecule type" value="Genomic_DNA"/>
</dbReference>
<keyword evidence="8 9" id="KW-0862">Zinc</keyword>
<keyword evidence="12" id="KW-1185">Reference proteome</keyword>
<dbReference type="PANTHER" id="PTHR46986:SF1">
    <property type="entry name" value="ENDORIBONUCLEASE YBEY, CHLOROPLASTIC"/>
    <property type="match status" value="1"/>
</dbReference>
<dbReference type="Gene3D" id="3.40.390.30">
    <property type="entry name" value="Metalloproteases ('zincins'), catalytic domain"/>
    <property type="match status" value="1"/>
</dbReference>
<evidence type="ECO:0000256" key="6">
    <source>
        <dbReference type="ARBA" id="ARBA00022759"/>
    </source>
</evidence>
<comment type="caution">
    <text evidence="10">The sequence shown here is derived from an EMBL/GenBank/DDBJ whole genome shotgun (WGS) entry which is preliminary data.</text>
</comment>
<sequence length="147" mass="16817">MGLVIDIDYRGTDFRLSESDRARLQAMFERALAEEGRPVSGEVSIVLTDDAEIHRLNRTFRGVDRPTDVLSFPMEEPELLGDIVVSIPRARAQAEEYGHSFERELFFLLVHGFYHLLGHDHETEDEARVMFAKQEALLQAFGLTRDP</sequence>
<dbReference type="Pfam" id="PF02130">
    <property type="entry name" value="YbeY"/>
    <property type="match status" value="1"/>
</dbReference>
<dbReference type="SUPFAM" id="SSF55486">
    <property type="entry name" value="Metalloproteases ('zincins'), catalytic domain"/>
    <property type="match status" value="1"/>
</dbReference>
<dbReference type="Proteomes" id="UP000243024">
    <property type="component" value="Unassembled WGS sequence"/>
</dbReference>
<dbReference type="NCBIfam" id="TIGR00043">
    <property type="entry name" value="rRNA maturation RNase YbeY"/>
    <property type="match status" value="1"/>
</dbReference>
<evidence type="ECO:0000256" key="4">
    <source>
        <dbReference type="ARBA" id="ARBA00022722"/>
    </source>
</evidence>
<dbReference type="InterPro" id="IPR020549">
    <property type="entry name" value="YbeY_CS"/>
</dbReference>
<dbReference type="PANTHER" id="PTHR46986">
    <property type="entry name" value="ENDORIBONUCLEASE YBEY, CHLOROPLASTIC"/>
    <property type="match status" value="1"/>
</dbReference>
<comment type="function">
    <text evidence="9">Single strand-specific metallo-endoribonuclease involved in late-stage 70S ribosome quality control and in maturation of the 3' terminus of the 16S rRNA.</text>
</comment>
<keyword evidence="9" id="KW-0963">Cytoplasm</keyword>
<keyword evidence="2 9" id="KW-0690">Ribosome biogenesis</keyword>
<dbReference type="PROSITE" id="PS01306">
    <property type="entry name" value="UPF0054"/>
    <property type="match status" value="1"/>
</dbReference>
<evidence type="ECO:0000313" key="13">
    <source>
        <dbReference type="Proteomes" id="UP000244180"/>
    </source>
</evidence>